<name>A0A9N7LR59_9MYCO</name>
<keyword evidence="3" id="KW-1185">Reference proteome</keyword>
<evidence type="ECO:0000256" key="1">
    <source>
        <dbReference type="SAM" id="MobiDB-lite"/>
    </source>
</evidence>
<accession>A0A9N7LR59</accession>
<feature type="region of interest" description="Disordered" evidence="1">
    <location>
        <begin position="52"/>
        <end position="78"/>
    </location>
</feature>
<sequence length="78" mass="8138">MSPGGGDFVDQKLSDFLSQLTQLRLRQVLQISGTTDLLQHLASVRSACASEPSMTSAAHRPDGLIASETGEPGSLVGV</sequence>
<organism evidence="2 3">
    <name type="scientific">Mycobacterium pseudoshottsii</name>
    <dbReference type="NCBI Taxonomy" id="265949"/>
    <lineage>
        <taxon>Bacteria</taxon>
        <taxon>Bacillati</taxon>
        <taxon>Actinomycetota</taxon>
        <taxon>Actinomycetes</taxon>
        <taxon>Mycobacteriales</taxon>
        <taxon>Mycobacteriaceae</taxon>
        <taxon>Mycobacterium</taxon>
        <taxon>Mycobacterium ulcerans group</taxon>
    </lineage>
</organism>
<protein>
    <submittedName>
        <fullName evidence="2">Uncharacterized protein</fullName>
    </submittedName>
</protein>
<gene>
    <name evidence="2" type="ORF">NJB1907Z4_C20270</name>
</gene>
<evidence type="ECO:0000313" key="3">
    <source>
        <dbReference type="Proteomes" id="UP001058626"/>
    </source>
</evidence>
<dbReference type="Proteomes" id="UP001058626">
    <property type="component" value="Chromosome"/>
</dbReference>
<dbReference type="AlphaFoldDB" id="A0A9N7LR59"/>
<dbReference type="EMBL" id="AP026367">
    <property type="protein sequence ID" value="BDN81812.1"/>
    <property type="molecule type" value="Genomic_DNA"/>
</dbReference>
<evidence type="ECO:0000313" key="2">
    <source>
        <dbReference type="EMBL" id="BDN81812.1"/>
    </source>
</evidence>
<reference evidence="2" key="1">
    <citation type="submission" date="2022-06" db="EMBL/GenBank/DDBJ databases">
        <title>Complete genome sequence of Mycobacterium pseudoshottsii NJB1907-Z4.</title>
        <authorList>
            <person name="Komine T."/>
            <person name="Fukano H."/>
            <person name="Wada S."/>
        </authorList>
    </citation>
    <scope>NUCLEOTIDE SEQUENCE</scope>
    <source>
        <strain evidence="2">NJB1907-Z4</strain>
    </source>
</reference>
<proteinExistence type="predicted"/>